<accession>A0ABQ4RV64</accession>
<dbReference type="NCBIfam" id="NF040894">
    <property type="entry name" value="puhB_PGC"/>
    <property type="match status" value="1"/>
</dbReference>
<evidence type="ECO:0000313" key="3">
    <source>
        <dbReference type="EMBL" id="GJD94614.1"/>
    </source>
</evidence>
<evidence type="ECO:0000256" key="1">
    <source>
        <dbReference type="SAM" id="Phobius"/>
    </source>
</evidence>
<feature type="domain" description="YdbS-like PH" evidence="2">
    <location>
        <begin position="100"/>
        <end position="185"/>
    </location>
</feature>
<comment type="caution">
    <text evidence="3">The sequence shown here is derived from an EMBL/GenBank/DDBJ whole genome shotgun (WGS) entry which is preliminary data.</text>
</comment>
<feature type="transmembrane region" description="Helical" evidence="1">
    <location>
        <begin position="72"/>
        <end position="99"/>
    </location>
</feature>
<feature type="transmembrane region" description="Helical" evidence="1">
    <location>
        <begin position="48"/>
        <end position="66"/>
    </location>
</feature>
<keyword evidence="1" id="KW-1133">Transmembrane helix</keyword>
<reference evidence="3" key="2">
    <citation type="submission" date="2021-08" db="EMBL/GenBank/DDBJ databases">
        <authorList>
            <person name="Tani A."/>
            <person name="Ola A."/>
            <person name="Ogura Y."/>
            <person name="Katsura K."/>
            <person name="Hayashi T."/>
        </authorList>
    </citation>
    <scope>NUCLEOTIDE SEQUENCE</scope>
    <source>
        <strain evidence="3">DSM 19015</strain>
    </source>
</reference>
<dbReference type="InterPro" id="IPR054839">
    <property type="entry name" value="puhB_PGC"/>
</dbReference>
<dbReference type="RefSeq" id="WP_238243783.1">
    <property type="nucleotide sequence ID" value="NZ_BPQP01000027.1"/>
</dbReference>
<name>A0ABQ4RV64_9HYPH</name>
<sequence>MSRAAALPPNAFDAPPGLPGPLPAGEHILWQGRPCAFGVTVRIFHARLVALWFGAVALVAGLSAAGEGSPGQALLVALPTLAIGVGALALLALFGWLAARTTTYTITNRRVVMRVGIALPVTFNLPFAMIEGAGLRRFADGSGDLPLQLRPGIRVAYLHLWPHARPWHVTRPEPMLRSIPEAATVASVLAHALVGARETGEETAVPMVVGRPRAPVRQGRLAAAS</sequence>
<feature type="transmembrane region" description="Helical" evidence="1">
    <location>
        <begin position="111"/>
        <end position="130"/>
    </location>
</feature>
<dbReference type="Proteomes" id="UP001055125">
    <property type="component" value="Unassembled WGS sequence"/>
</dbReference>
<dbReference type="EMBL" id="BPQP01000027">
    <property type="protein sequence ID" value="GJD94614.1"/>
    <property type="molecule type" value="Genomic_DNA"/>
</dbReference>
<dbReference type="InterPro" id="IPR005182">
    <property type="entry name" value="YdbS-like_PH"/>
</dbReference>
<evidence type="ECO:0000259" key="2">
    <source>
        <dbReference type="Pfam" id="PF03703"/>
    </source>
</evidence>
<organism evidence="3 4">
    <name type="scientific">Methylobacterium iners</name>
    <dbReference type="NCBI Taxonomy" id="418707"/>
    <lineage>
        <taxon>Bacteria</taxon>
        <taxon>Pseudomonadati</taxon>
        <taxon>Pseudomonadota</taxon>
        <taxon>Alphaproteobacteria</taxon>
        <taxon>Hyphomicrobiales</taxon>
        <taxon>Methylobacteriaceae</taxon>
        <taxon>Methylobacterium</taxon>
    </lineage>
</organism>
<keyword evidence="1" id="KW-0812">Transmembrane</keyword>
<reference evidence="3" key="1">
    <citation type="journal article" date="2021" name="Front. Microbiol.">
        <title>Comprehensive Comparative Genomics and Phenotyping of Methylobacterium Species.</title>
        <authorList>
            <person name="Alessa O."/>
            <person name="Ogura Y."/>
            <person name="Fujitani Y."/>
            <person name="Takami H."/>
            <person name="Hayashi T."/>
            <person name="Sahin N."/>
            <person name="Tani A."/>
        </authorList>
    </citation>
    <scope>NUCLEOTIDE SEQUENCE</scope>
    <source>
        <strain evidence="3">DSM 19015</strain>
    </source>
</reference>
<proteinExistence type="predicted"/>
<keyword evidence="4" id="KW-1185">Reference proteome</keyword>
<dbReference type="Pfam" id="PF03703">
    <property type="entry name" value="bPH_2"/>
    <property type="match status" value="1"/>
</dbReference>
<gene>
    <name evidence="3" type="ORF">OCOJLMKI_1817</name>
</gene>
<evidence type="ECO:0000313" key="4">
    <source>
        <dbReference type="Proteomes" id="UP001055125"/>
    </source>
</evidence>
<keyword evidence="1" id="KW-0472">Membrane</keyword>
<protein>
    <recommendedName>
        <fullName evidence="2">YdbS-like PH domain-containing protein</fullName>
    </recommendedName>
</protein>